<dbReference type="Gene3D" id="2.60.120.1440">
    <property type="match status" value="1"/>
</dbReference>
<feature type="domain" description="FecR protein" evidence="1">
    <location>
        <begin position="115"/>
        <end position="209"/>
    </location>
</feature>
<dbReference type="EMBL" id="BMEC01000002">
    <property type="protein sequence ID" value="GGC23265.1"/>
    <property type="molecule type" value="Genomic_DNA"/>
</dbReference>
<dbReference type="PANTHER" id="PTHR30273">
    <property type="entry name" value="PERIPLASMIC SIGNAL SENSOR AND SIGMA FACTOR ACTIVATOR FECR-RELATED"/>
    <property type="match status" value="1"/>
</dbReference>
<dbReference type="Proteomes" id="UP000636010">
    <property type="component" value="Unassembled WGS sequence"/>
</dbReference>
<protein>
    <recommendedName>
        <fullName evidence="5">Anti-sigma factor</fullName>
    </recommendedName>
</protein>
<dbReference type="Pfam" id="PF04773">
    <property type="entry name" value="FecR"/>
    <property type="match status" value="1"/>
</dbReference>
<dbReference type="PIRSF" id="PIRSF018266">
    <property type="entry name" value="FecR"/>
    <property type="match status" value="1"/>
</dbReference>
<gene>
    <name evidence="3" type="ORF">GCM10011506_05720</name>
</gene>
<reference evidence="4" key="1">
    <citation type="journal article" date="2019" name="Int. J. Syst. Evol. Microbiol.">
        <title>The Global Catalogue of Microorganisms (GCM) 10K type strain sequencing project: providing services to taxonomists for standard genome sequencing and annotation.</title>
        <authorList>
            <consortium name="The Broad Institute Genomics Platform"/>
            <consortium name="The Broad Institute Genome Sequencing Center for Infectious Disease"/>
            <person name="Wu L."/>
            <person name="Ma J."/>
        </authorList>
    </citation>
    <scope>NUCLEOTIDE SEQUENCE [LARGE SCALE GENOMIC DNA]</scope>
    <source>
        <strain evidence="4">CGMCC 1.10832</strain>
    </source>
</reference>
<name>A0ABQ1LDQ0_9BACT</name>
<feature type="domain" description="Protein FecR C-terminal" evidence="2">
    <location>
        <begin position="252"/>
        <end position="314"/>
    </location>
</feature>
<accession>A0ABQ1LDQ0</accession>
<dbReference type="Pfam" id="PF16344">
    <property type="entry name" value="FecR_C"/>
    <property type="match status" value="1"/>
</dbReference>
<sequence>MDKERLKYLLTLYEANALSTDEKEELEEWYESFDTKEDDAHLINLRFQGNKKGQKMYANILNRIKEKEAVTPREFYRKIPLRGAAAISLLLVASILLISNRSSLYKELITATNKTIYVPEGKMQIVSLPDGSKTWLRSGSTLTYNRFFLGGQRNLFLKGEAYFEVERNPDKPFVVQSGSMKTTVLGTSFNIKALTEFEIYEVLVRTGKVQVSDSNSILATLLPKDRLMAKHNQHILDSANVDNYLRWRNGNLRFDSSNIEEIAWYLENRFGVNIELADMKMKSCTFSGDFTGLSLSSIFKIMQEVHPFEVQYLGKENIKIISGPGCSLP</sequence>
<evidence type="ECO:0008006" key="5">
    <source>
        <dbReference type="Google" id="ProtNLM"/>
    </source>
</evidence>
<proteinExistence type="predicted"/>
<keyword evidence="4" id="KW-1185">Reference proteome</keyword>
<dbReference type="PANTHER" id="PTHR30273:SF2">
    <property type="entry name" value="PROTEIN FECR"/>
    <property type="match status" value="1"/>
</dbReference>
<dbReference type="InterPro" id="IPR006860">
    <property type="entry name" value="FecR"/>
</dbReference>
<dbReference type="InterPro" id="IPR032508">
    <property type="entry name" value="FecR_C"/>
</dbReference>
<dbReference type="RefSeq" id="WP_188460305.1">
    <property type="nucleotide sequence ID" value="NZ_BAABHU010000002.1"/>
</dbReference>
<organism evidence="3 4">
    <name type="scientific">Marivirga lumbricoides</name>
    <dbReference type="NCBI Taxonomy" id="1046115"/>
    <lineage>
        <taxon>Bacteria</taxon>
        <taxon>Pseudomonadati</taxon>
        <taxon>Bacteroidota</taxon>
        <taxon>Cytophagia</taxon>
        <taxon>Cytophagales</taxon>
        <taxon>Marivirgaceae</taxon>
        <taxon>Marivirga</taxon>
    </lineage>
</organism>
<evidence type="ECO:0000259" key="2">
    <source>
        <dbReference type="Pfam" id="PF16344"/>
    </source>
</evidence>
<dbReference type="InterPro" id="IPR012373">
    <property type="entry name" value="Ferrdict_sens_TM"/>
</dbReference>
<comment type="caution">
    <text evidence="3">The sequence shown here is derived from an EMBL/GenBank/DDBJ whole genome shotgun (WGS) entry which is preliminary data.</text>
</comment>
<evidence type="ECO:0000313" key="4">
    <source>
        <dbReference type="Proteomes" id="UP000636010"/>
    </source>
</evidence>
<dbReference type="Gene3D" id="3.55.50.30">
    <property type="match status" value="1"/>
</dbReference>
<evidence type="ECO:0000259" key="1">
    <source>
        <dbReference type="Pfam" id="PF04773"/>
    </source>
</evidence>
<evidence type="ECO:0000313" key="3">
    <source>
        <dbReference type="EMBL" id="GGC23265.1"/>
    </source>
</evidence>